<evidence type="ECO:0000256" key="1">
    <source>
        <dbReference type="SAM" id="Phobius"/>
    </source>
</evidence>
<feature type="transmembrane region" description="Helical" evidence="1">
    <location>
        <begin position="14"/>
        <end position="34"/>
    </location>
</feature>
<dbReference type="SUPFAM" id="SSF103473">
    <property type="entry name" value="MFS general substrate transporter"/>
    <property type="match status" value="1"/>
</dbReference>
<dbReference type="Gene3D" id="1.20.1250.20">
    <property type="entry name" value="MFS general substrate transporter like domains"/>
    <property type="match status" value="1"/>
</dbReference>
<keyword evidence="1" id="KW-0812">Transmembrane</keyword>
<comment type="caution">
    <text evidence="2">The sequence shown here is derived from an EMBL/GenBank/DDBJ whole genome shotgun (WGS) entry which is preliminary data.</text>
</comment>
<dbReference type="Proteomes" id="UP001595699">
    <property type="component" value="Unassembled WGS sequence"/>
</dbReference>
<dbReference type="InterPro" id="IPR036259">
    <property type="entry name" value="MFS_trans_sf"/>
</dbReference>
<keyword evidence="1" id="KW-0472">Membrane</keyword>
<keyword evidence="1" id="KW-1133">Transmembrane helix</keyword>
<feature type="non-terminal residue" evidence="2">
    <location>
        <position position="91"/>
    </location>
</feature>
<reference evidence="3" key="1">
    <citation type="journal article" date="2019" name="Int. J. Syst. Evol. Microbiol.">
        <title>The Global Catalogue of Microorganisms (GCM) 10K type strain sequencing project: providing services to taxonomists for standard genome sequencing and annotation.</title>
        <authorList>
            <consortium name="The Broad Institute Genomics Platform"/>
            <consortium name="The Broad Institute Genome Sequencing Center for Infectious Disease"/>
            <person name="Wu L."/>
            <person name="Ma J."/>
        </authorList>
    </citation>
    <scope>NUCLEOTIDE SEQUENCE [LARGE SCALE GENOMIC DNA]</scope>
    <source>
        <strain evidence="3">CGMCC 4.7241</strain>
    </source>
</reference>
<gene>
    <name evidence="2" type="ORF">ACFOUW_14640</name>
</gene>
<evidence type="ECO:0000313" key="2">
    <source>
        <dbReference type="EMBL" id="MFC3762077.1"/>
    </source>
</evidence>
<proteinExistence type="predicted"/>
<sequence>MTEGSEPKPVRRDVIAALAVTTTIGYGVLYYAFAPILDPMAAELRISTTVAAGALTLAILVTAVMSIPVGRWLDSRGGHGLMTGGGGGGGG</sequence>
<accession>A0ABV7YAB1</accession>
<evidence type="ECO:0008006" key="4">
    <source>
        <dbReference type="Google" id="ProtNLM"/>
    </source>
</evidence>
<dbReference type="EMBL" id="JBHRZH010000012">
    <property type="protein sequence ID" value="MFC3762077.1"/>
    <property type="molecule type" value="Genomic_DNA"/>
</dbReference>
<evidence type="ECO:0000313" key="3">
    <source>
        <dbReference type="Proteomes" id="UP001595699"/>
    </source>
</evidence>
<feature type="transmembrane region" description="Helical" evidence="1">
    <location>
        <begin position="46"/>
        <end position="67"/>
    </location>
</feature>
<organism evidence="2 3">
    <name type="scientific">Tenggerimyces flavus</name>
    <dbReference type="NCBI Taxonomy" id="1708749"/>
    <lineage>
        <taxon>Bacteria</taxon>
        <taxon>Bacillati</taxon>
        <taxon>Actinomycetota</taxon>
        <taxon>Actinomycetes</taxon>
        <taxon>Propionibacteriales</taxon>
        <taxon>Nocardioidaceae</taxon>
        <taxon>Tenggerimyces</taxon>
    </lineage>
</organism>
<keyword evidence="3" id="KW-1185">Reference proteome</keyword>
<name>A0ABV7YAB1_9ACTN</name>
<protein>
    <recommendedName>
        <fullName evidence="4">MFS transporter</fullName>
    </recommendedName>
</protein>